<dbReference type="PANTHER" id="PTHR11439">
    <property type="entry name" value="GAG-POL-RELATED RETROTRANSPOSON"/>
    <property type="match status" value="1"/>
</dbReference>
<name>A0A2Z7CYL8_9LAMI</name>
<gene>
    <name evidence="1" type="ORF">F511_01899</name>
</gene>
<dbReference type="OrthoDB" id="1915846at2759"/>
<dbReference type="Proteomes" id="UP000250235">
    <property type="component" value="Unassembled WGS sequence"/>
</dbReference>
<dbReference type="InterPro" id="IPR036397">
    <property type="entry name" value="RNaseH_sf"/>
</dbReference>
<dbReference type="CDD" id="cd09272">
    <property type="entry name" value="RNase_HI_RT_Ty1"/>
    <property type="match status" value="1"/>
</dbReference>
<keyword evidence="1" id="KW-0030">Aminoacyl-tRNA synthetase</keyword>
<proteinExistence type="predicted"/>
<dbReference type="Gene3D" id="3.30.420.10">
    <property type="entry name" value="Ribonuclease H-like superfamily/Ribonuclease H"/>
    <property type="match status" value="1"/>
</dbReference>
<organism evidence="1 2">
    <name type="scientific">Dorcoceras hygrometricum</name>
    <dbReference type="NCBI Taxonomy" id="472368"/>
    <lineage>
        <taxon>Eukaryota</taxon>
        <taxon>Viridiplantae</taxon>
        <taxon>Streptophyta</taxon>
        <taxon>Embryophyta</taxon>
        <taxon>Tracheophyta</taxon>
        <taxon>Spermatophyta</taxon>
        <taxon>Magnoliopsida</taxon>
        <taxon>eudicotyledons</taxon>
        <taxon>Gunneridae</taxon>
        <taxon>Pentapetalae</taxon>
        <taxon>asterids</taxon>
        <taxon>lamiids</taxon>
        <taxon>Lamiales</taxon>
        <taxon>Gesneriaceae</taxon>
        <taxon>Didymocarpoideae</taxon>
        <taxon>Trichosporeae</taxon>
        <taxon>Loxocarpinae</taxon>
        <taxon>Dorcoceras</taxon>
    </lineage>
</organism>
<protein>
    <submittedName>
        <fullName evidence="1">Aspartyl-tRNA synthetase</fullName>
    </submittedName>
</protein>
<dbReference type="GO" id="GO:0003676">
    <property type="term" value="F:nucleic acid binding"/>
    <property type="evidence" value="ECO:0007669"/>
    <property type="project" value="InterPro"/>
</dbReference>
<accession>A0A2Z7CYL8</accession>
<keyword evidence="1" id="KW-0436">Ligase</keyword>
<dbReference type="PANTHER" id="PTHR11439:SF491">
    <property type="entry name" value="INTEGRASE CATALYTIC DOMAIN-CONTAINING PROTEIN"/>
    <property type="match status" value="1"/>
</dbReference>
<dbReference type="AlphaFoldDB" id="A0A2Z7CYL8"/>
<dbReference type="SUPFAM" id="SSF53098">
    <property type="entry name" value="Ribonuclease H-like"/>
    <property type="match status" value="1"/>
</dbReference>
<evidence type="ECO:0000313" key="2">
    <source>
        <dbReference type="Proteomes" id="UP000250235"/>
    </source>
</evidence>
<keyword evidence="2" id="KW-1185">Reference proteome</keyword>
<dbReference type="GO" id="GO:0004812">
    <property type="term" value="F:aminoacyl-tRNA ligase activity"/>
    <property type="evidence" value="ECO:0007669"/>
    <property type="project" value="UniProtKB-KW"/>
</dbReference>
<evidence type="ECO:0000313" key="1">
    <source>
        <dbReference type="EMBL" id="KZV51107.1"/>
    </source>
</evidence>
<dbReference type="EMBL" id="KQ992022">
    <property type="protein sequence ID" value="KZV51107.1"/>
    <property type="molecule type" value="Genomic_DNA"/>
</dbReference>
<reference evidence="1 2" key="1">
    <citation type="journal article" date="2015" name="Proc. Natl. Acad. Sci. U.S.A.">
        <title>The resurrection genome of Boea hygrometrica: A blueprint for survival of dehydration.</title>
        <authorList>
            <person name="Xiao L."/>
            <person name="Yang G."/>
            <person name="Zhang L."/>
            <person name="Yang X."/>
            <person name="Zhao S."/>
            <person name="Ji Z."/>
            <person name="Zhou Q."/>
            <person name="Hu M."/>
            <person name="Wang Y."/>
            <person name="Chen M."/>
            <person name="Xu Y."/>
            <person name="Jin H."/>
            <person name="Xiao X."/>
            <person name="Hu G."/>
            <person name="Bao F."/>
            <person name="Hu Y."/>
            <person name="Wan P."/>
            <person name="Li L."/>
            <person name="Deng X."/>
            <person name="Kuang T."/>
            <person name="Xiang C."/>
            <person name="Zhu J.K."/>
            <person name="Oliver M.J."/>
            <person name="He Y."/>
        </authorList>
    </citation>
    <scope>NUCLEOTIDE SEQUENCE [LARGE SCALE GENOMIC DNA]</scope>
    <source>
        <strain evidence="2">cv. XS01</strain>
    </source>
</reference>
<dbReference type="InterPro" id="IPR012337">
    <property type="entry name" value="RNaseH-like_sf"/>
</dbReference>
<sequence>MFKELDMGLKFQGTGKHQEWITGYVDSDYAGNVDTRKSTTGYVFTSNGTAVSWKAMLQPVVALSTTEAEYIAATEAVKEAIWMKGFMRDLGCEQKTLTVFCDSQSAVHLTKHQVFHERSKHIDVRLHFIREVIEIGEVSVKKISTQHNPADMCTKVLPVDKFGYCLDLINVVKERKP</sequence>